<keyword evidence="1" id="KW-0472">Membrane</keyword>
<keyword evidence="1" id="KW-1133">Transmembrane helix</keyword>
<name>A0A1D2M4Y8_ORCCI</name>
<dbReference type="OMA" id="HIAIEEY"/>
<feature type="transmembrane region" description="Helical" evidence="1">
    <location>
        <begin position="144"/>
        <end position="163"/>
    </location>
</feature>
<feature type="transmembrane region" description="Helical" evidence="1">
    <location>
        <begin position="7"/>
        <end position="24"/>
    </location>
</feature>
<sequence length="183" mass="20490">MHACTRVWKISSIVLGLIIVGLGVDSHFNSDWRAVNKRDDPCQQKALNIYGSKDKWCPHIAIEEYFVAITIICFILSVISLGYSFKVEKSTKKMKKLDKYYHCLAALLLIIAGSLYFASAIQTLNMRLQGRNGELQLRTTEKAIAGLLAIVQALIYAVAAFFIGKESSSNETNFNNTMISLNY</sequence>
<keyword evidence="1" id="KW-0812">Transmembrane</keyword>
<dbReference type="AlphaFoldDB" id="A0A1D2M4Y8"/>
<dbReference type="Proteomes" id="UP000094527">
    <property type="component" value="Unassembled WGS sequence"/>
</dbReference>
<proteinExistence type="predicted"/>
<comment type="caution">
    <text evidence="2">The sequence shown here is derived from an EMBL/GenBank/DDBJ whole genome shotgun (WGS) entry which is preliminary data.</text>
</comment>
<evidence type="ECO:0000256" key="1">
    <source>
        <dbReference type="SAM" id="Phobius"/>
    </source>
</evidence>
<feature type="transmembrane region" description="Helical" evidence="1">
    <location>
        <begin position="104"/>
        <end position="124"/>
    </location>
</feature>
<keyword evidence="3" id="KW-1185">Reference proteome</keyword>
<evidence type="ECO:0000313" key="2">
    <source>
        <dbReference type="EMBL" id="ODM88039.1"/>
    </source>
</evidence>
<gene>
    <name evidence="2" type="ORF">Ocin01_18643</name>
</gene>
<dbReference type="EMBL" id="LJIJ01004205">
    <property type="protein sequence ID" value="ODM88039.1"/>
    <property type="molecule type" value="Genomic_DNA"/>
</dbReference>
<accession>A0A1D2M4Y8</accession>
<protein>
    <submittedName>
        <fullName evidence="2">Uncharacterized protein</fullName>
    </submittedName>
</protein>
<feature type="transmembrane region" description="Helical" evidence="1">
    <location>
        <begin position="65"/>
        <end position="83"/>
    </location>
</feature>
<reference evidence="2 3" key="1">
    <citation type="journal article" date="2016" name="Genome Biol. Evol.">
        <title>Gene Family Evolution Reflects Adaptation to Soil Environmental Stressors in the Genome of the Collembolan Orchesella cincta.</title>
        <authorList>
            <person name="Faddeeva-Vakhrusheva A."/>
            <person name="Derks M.F."/>
            <person name="Anvar S.Y."/>
            <person name="Agamennone V."/>
            <person name="Suring W."/>
            <person name="Smit S."/>
            <person name="van Straalen N.M."/>
            <person name="Roelofs D."/>
        </authorList>
    </citation>
    <scope>NUCLEOTIDE SEQUENCE [LARGE SCALE GENOMIC DNA]</scope>
    <source>
        <tissue evidence="2">Mixed pool</tissue>
    </source>
</reference>
<evidence type="ECO:0000313" key="3">
    <source>
        <dbReference type="Proteomes" id="UP000094527"/>
    </source>
</evidence>
<organism evidence="2 3">
    <name type="scientific">Orchesella cincta</name>
    <name type="common">Springtail</name>
    <name type="synonym">Podura cincta</name>
    <dbReference type="NCBI Taxonomy" id="48709"/>
    <lineage>
        <taxon>Eukaryota</taxon>
        <taxon>Metazoa</taxon>
        <taxon>Ecdysozoa</taxon>
        <taxon>Arthropoda</taxon>
        <taxon>Hexapoda</taxon>
        <taxon>Collembola</taxon>
        <taxon>Entomobryomorpha</taxon>
        <taxon>Entomobryoidea</taxon>
        <taxon>Orchesellidae</taxon>
        <taxon>Orchesellinae</taxon>
        <taxon>Orchesella</taxon>
    </lineage>
</organism>